<name>A0A2P7SCI9_9HYPH</name>
<proteinExistence type="predicted"/>
<evidence type="ECO:0000313" key="3">
    <source>
        <dbReference type="Proteomes" id="UP000240653"/>
    </source>
</evidence>
<accession>A0A2P7SCI9</accession>
<evidence type="ECO:0000313" key="2">
    <source>
        <dbReference type="EMBL" id="PSJ60196.1"/>
    </source>
</evidence>
<dbReference type="AlphaFoldDB" id="A0A2P7SCI9"/>
<organism evidence="2 3">
    <name type="scientific">Pseudaminobacter soli</name>
    <name type="common">ex Li et al. 2025</name>
    <dbReference type="NCBI Taxonomy" id="1295366"/>
    <lineage>
        <taxon>Bacteria</taxon>
        <taxon>Pseudomonadati</taxon>
        <taxon>Pseudomonadota</taxon>
        <taxon>Alphaproteobacteria</taxon>
        <taxon>Hyphomicrobiales</taxon>
        <taxon>Phyllobacteriaceae</taxon>
        <taxon>Pseudaminobacter</taxon>
    </lineage>
</organism>
<dbReference type="Proteomes" id="UP000240653">
    <property type="component" value="Unassembled WGS sequence"/>
</dbReference>
<feature type="signal peptide" evidence="1">
    <location>
        <begin position="1"/>
        <end position="27"/>
    </location>
</feature>
<dbReference type="OrthoDB" id="7266613at2"/>
<evidence type="ECO:0000256" key="1">
    <source>
        <dbReference type="SAM" id="SignalP"/>
    </source>
</evidence>
<dbReference type="InterPro" id="IPR018642">
    <property type="entry name" value="DUF2066"/>
</dbReference>
<dbReference type="EMBL" id="PXYL01000006">
    <property type="protein sequence ID" value="PSJ60196.1"/>
    <property type="molecule type" value="Genomic_DNA"/>
</dbReference>
<keyword evidence="3" id="KW-1185">Reference proteome</keyword>
<gene>
    <name evidence="2" type="ORF">C7I85_13550</name>
</gene>
<dbReference type="PROSITE" id="PS51257">
    <property type="entry name" value="PROKAR_LIPOPROTEIN"/>
    <property type="match status" value="1"/>
</dbReference>
<sequence length="281" mass="29667">MRLHSKSACMLAALLVAALLSCRPAAADDNDTLYRATAVVSGQGEERQALGFALCLKDVLVKVSGDPRLADNDRVNRLTGLAGTFVTGFGYRDRLSGRPLHDEQGSYDRPHDLTCDFDRQKIDALLGSLGSKPWPAPRPRVALMLVVSDMKGRVFTLTTDSVGSQDEDMRGSLAAASDRLALPFILPGQAALSAAGLDAGTLPKTELAGIASIADGDMAVVGTLTWSDKALGWVADWRLAAGTKTYGWHARGVGYDDAFRNVVAGAAQILSGNGQPADLVK</sequence>
<dbReference type="Pfam" id="PF09839">
    <property type="entry name" value="DUF2066"/>
    <property type="match status" value="1"/>
</dbReference>
<comment type="caution">
    <text evidence="2">The sequence shown here is derived from an EMBL/GenBank/DDBJ whole genome shotgun (WGS) entry which is preliminary data.</text>
</comment>
<protein>
    <submittedName>
        <fullName evidence="2">DUF2066 domain-containing protein</fullName>
    </submittedName>
</protein>
<reference evidence="2 3" key="1">
    <citation type="submission" date="2018-03" db="EMBL/GenBank/DDBJ databases">
        <title>The draft genome of Mesorhizobium soli JCM 19897.</title>
        <authorList>
            <person name="Li L."/>
            <person name="Liu L."/>
            <person name="Liang L."/>
            <person name="Wang T."/>
            <person name="Zhang X."/>
        </authorList>
    </citation>
    <scope>NUCLEOTIDE SEQUENCE [LARGE SCALE GENOMIC DNA]</scope>
    <source>
        <strain evidence="2 3">JCM 19897</strain>
    </source>
</reference>
<feature type="chain" id="PRO_5015126190" evidence="1">
    <location>
        <begin position="28"/>
        <end position="281"/>
    </location>
</feature>
<keyword evidence="1" id="KW-0732">Signal</keyword>